<reference evidence="1" key="1">
    <citation type="submission" date="2020-05" db="EMBL/GenBank/DDBJ databases">
        <title>Large-scale comparative analyses of tick genomes elucidate their genetic diversity and vector capacities.</title>
        <authorList>
            <person name="Jia N."/>
            <person name="Wang J."/>
            <person name="Shi W."/>
            <person name="Du L."/>
            <person name="Sun Y."/>
            <person name="Zhan W."/>
            <person name="Jiang J."/>
            <person name="Wang Q."/>
            <person name="Zhang B."/>
            <person name="Ji P."/>
            <person name="Sakyi L.B."/>
            <person name="Cui X."/>
            <person name="Yuan T."/>
            <person name="Jiang B."/>
            <person name="Yang W."/>
            <person name="Lam T.T.-Y."/>
            <person name="Chang Q."/>
            <person name="Ding S."/>
            <person name="Wang X."/>
            <person name="Zhu J."/>
            <person name="Ruan X."/>
            <person name="Zhao L."/>
            <person name="Wei J."/>
            <person name="Que T."/>
            <person name="Du C."/>
            <person name="Cheng J."/>
            <person name="Dai P."/>
            <person name="Han X."/>
            <person name="Huang E."/>
            <person name="Gao Y."/>
            <person name="Liu J."/>
            <person name="Shao H."/>
            <person name="Ye R."/>
            <person name="Li L."/>
            <person name="Wei W."/>
            <person name="Wang X."/>
            <person name="Wang C."/>
            <person name="Yang T."/>
            <person name="Huo Q."/>
            <person name="Li W."/>
            <person name="Guo W."/>
            <person name="Chen H."/>
            <person name="Zhou L."/>
            <person name="Ni X."/>
            <person name="Tian J."/>
            <person name="Zhou Y."/>
            <person name="Sheng Y."/>
            <person name="Liu T."/>
            <person name="Pan Y."/>
            <person name="Xia L."/>
            <person name="Li J."/>
            <person name="Zhao F."/>
            <person name="Cao W."/>
        </authorList>
    </citation>
    <scope>NUCLEOTIDE SEQUENCE</scope>
    <source>
        <strain evidence="1">Hyas-2018</strain>
    </source>
</reference>
<protein>
    <submittedName>
        <fullName evidence="1">Uncharacterized protein</fullName>
    </submittedName>
</protein>
<dbReference type="Proteomes" id="UP000821845">
    <property type="component" value="Chromosome 7"/>
</dbReference>
<organism evidence="1 2">
    <name type="scientific">Hyalomma asiaticum</name>
    <name type="common">Tick</name>
    <dbReference type="NCBI Taxonomy" id="266040"/>
    <lineage>
        <taxon>Eukaryota</taxon>
        <taxon>Metazoa</taxon>
        <taxon>Ecdysozoa</taxon>
        <taxon>Arthropoda</taxon>
        <taxon>Chelicerata</taxon>
        <taxon>Arachnida</taxon>
        <taxon>Acari</taxon>
        <taxon>Parasitiformes</taxon>
        <taxon>Ixodida</taxon>
        <taxon>Ixodoidea</taxon>
        <taxon>Ixodidae</taxon>
        <taxon>Hyalomminae</taxon>
        <taxon>Hyalomma</taxon>
    </lineage>
</organism>
<keyword evidence="2" id="KW-1185">Reference proteome</keyword>
<comment type="caution">
    <text evidence="1">The sequence shown here is derived from an EMBL/GenBank/DDBJ whole genome shotgun (WGS) entry which is preliminary data.</text>
</comment>
<proteinExistence type="predicted"/>
<name>A0ACB7RWD7_HYAAI</name>
<gene>
    <name evidence="1" type="ORF">HPB50_024275</name>
</gene>
<sequence>MSYGVTNEDSPRAAASSSATSSNERRTIEARLETRYVSAGTAEAQASSVRDSLRAVSATERKLSLMDQQGAYTSQLFLLRLDLTSFDQIPSSFDQHVFVEFTMPATSVSHTTVRSISVSNENPPEKYVRYLSKHEYRVEIELQTGEVPPSETEISSLAAVAQQAGPYEPPVTATATAAAAAATTSDDSD</sequence>
<evidence type="ECO:0000313" key="2">
    <source>
        <dbReference type="Proteomes" id="UP000821845"/>
    </source>
</evidence>
<dbReference type="EMBL" id="CM023487">
    <property type="protein sequence ID" value="KAH6926938.1"/>
    <property type="molecule type" value="Genomic_DNA"/>
</dbReference>
<accession>A0ACB7RWD7</accession>
<evidence type="ECO:0000313" key="1">
    <source>
        <dbReference type="EMBL" id="KAH6926938.1"/>
    </source>
</evidence>